<keyword evidence="1" id="KW-0732">Signal</keyword>
<dbReference type="AlphaFoldDB" id="A0A2P2JFD8"/>
<feature type="signal peptide" evidence="1">
    <location>
        <begin position="1"/>
        <end position="21"/>
    </location>
</feature>
<protein>
    <submittedName>
        <fullName evidence="2">Uncharacterized protein LOC108170665</fullName>
    </submittedName>
</protein>
<reference evidence="2" key="1">
    <citation type="submission" date="2018-02" db="EMBL/GenBank/DDBJ databases">
        <title>Rhizophora mucronata_Transcriptome.</title>
        <authorList>
            <person name="Meera S.P."/>
            <person name="Sreeshan A."/>
            <person name="Augustine A."/>
        </authorList>
    </citation>
    <scope>NUCLEOTIDE SEQUENCE</scope>
    <source>
        <tissue evidence="2">Leaf</tissue>
    </source>
</reference>
<feature type="chain" id="PRO_5015185496" evidence="1">
    <location>
        <begin position="22"/>
        <end position="43"/>
    </location>
</feature>
<name>A0A2P2JFD8_RHIMU</name>
<evidence type="ECO:0000313" key="2">
    <source>
        <dbReference type="EMBL" id="MBW92191.1"/>
    </source>
</evidence>
<proteinExistence type="predicted"/>
<organism evidence="2">
    <name type="scientific">Rhizophora mucronata</name>
    <name type="common">Asiatic mangrove</name>
    <dbReference type="NCBI Taxonomy" id="61149"/>
    <lineage>
        <taxon>Eukaryota</taxon>
        <taxon>Viridiplantae</taxon>
        <taxon>Streptophyta</taxon>
        <taxon>Embryophyta</taxon>
        <taxon>Tracheophyta</taxon>
        <taxon>Spermatophyta</taxon>
        <taxon>Magnoliopsida</taxon>
        <taxon>eudicotyledons</taxon>
        <taxon>Gunneridae</taxon>
        <taxon>Pentapetalae</taxon>
        <taxon>rosids</taxon>
        <taxon>fabids</taxon>
        <taxon>Malpighiales</taxon>
        <taxon>Rhizophoraceae</taxon>
        <taxon>Rhizophora</taxon>
    </lineage>
</organism>
<dbReference type="EMBL" id="GGEC01011708">
    <property type="protein sequence ID" value="MBW92191.1"/>
    <property type="molecule type" value="Transcribed_RNA"/>
</dbReference>
<accession>A0A2P2JFD8</accession>
<sequence>MLKFHLHMCIMKCMVLVLVRYLETPILCYTYESDGGSCFDILA</sequence>
<evidence type="ECO:0000256" key="1">
    <source>
        <dbReference type="SAM" id="SignalP"/>
    </source>
</evidence>